<evidence type="ECO:0000259" key="2">
    <source>
        <dbReference type="Pfam" id="PF02737"/>
    </source>
</evidence>
<dbReference type="InterPro" id="IPR006176">
    <property type="entry name" value="3-OHacyl-CoA_DH_NAD-bd"/>
</dbReference>
<reference evidence="3 4" key="1">
    <citation type="journal article" date="2011" name="J. Bacteriol.">
        <title>Complete genome of the cellulolytic ruminal bacterium Ruminococcus albus 7.</title>
        <authorList>
            <person name="Suen G."/>
            <person name="Stevenson D.M."/>
            <person name="Bruce D.C."/>
            <person name="Chertkov O."/>
            <person name="Copeland A."/>
            <person name="Cheng J.F."/>
            <person name="Detter C."/>
            <person name="Detter J.C."/>
            <person name="Goodwin L.A."/>
            <person name="Han C.S."/>
            <person name="Hauser L.J."/>
            <person name="Ivanova N.N."/>
            <person name="Kyrpides N.C."/>
            <person name="Land M.L."/>
            <person name="Lapidus A."/>
            <person name="Lucas S."/>
            <person name="Ovchinnikova G."/>
            <person name="Pitluck S."/>
            <person name="Tapia R."/>
            <person name="Woyke T."/>
            <person name="Boyum J."/>
            <person name="Mead D."/>
            <person name="Weimer P.J."/>
        </authorList>
    </citation>
    <scope>NUCLEOTIDE SEQUENCE [LARGE SCALE GENOMIC DNA]</scope>
    <source>
        <strain evidence="4">ATCC 27210 / DSM 20455 / JCM 14654 / NCDO 2250 / 7</strain>
    </source>
</reference>
<dbReference type="KEGG" id="ral:Rumal_1932"/>
<dbReference type="PANTHER" id="PTHR48075">
    <property type="entry name" value="3-HYDROXYACYL-COA DEHYDROGENASE FAMILY PROTEIN"/>
    <property type="match status" value="1"/>
</dbReference>
<comment type="similarity">
    <text evidence="1">Belongs to the 3-hydroxyacyl-CoA dehydrogenase family.</text>
</comment>
<dbReference type="HOGENOM" id="CLU_009834_2_0_9"/>
<dbReference type="AlphaFoldDB" id="E6UAK4"/>
<name>E6UAK4_RUMA7</name>
<evidence type="ECO:0000313" key="3">
    <source>
        <dbReference type="EMBL" id="ADU22426.1"/>
    </source>
</evidence>
<dbReference type="Proteomes" id="UP000006919">
    <property type="component" value="Chromosome"/>
</dbReference>
<dbReference type="GO" id="GO:0016491">
    <property type="term" value="F:oxidoreductase activity"/>
    <property type="evidence" value="ECO:0007669"/>
    <property type="project" value="TreeGrafter"/>
</dbReference>
<dbReference type="PANTHER" id="PTHR48075:SF5">
    <property type="entry name" value="3-HYDROXYBUTYRYL-COA DEHYDROGENASE"/>
    <property type="match status" value="1"/>
</dbReference>
<dbReference type="RefSeq" id="WP_013498590.1">
    <property type="nucleotide sequence ID" value="NC_014833.1"/>
</dbReference>
<dbReference type="Pfam" id="PF02737">
    <property type="entry name" value="3HCDH_N"/>
    <property type="match status" value="1"/>
</dbReference>
<dbReference type="GO" id="GO:0070403">
    <property type="term" value="F:NAD+ binding"/>
    <property type="evidence" value="ECO:0007669"/>
    <property type="project" value="InterPro"/>
</dbReference>
<dbReference type="OrthoDB" id="9771883at2"/>
<dbReference type="Gene3D" id="3.40.50.720">
    <property type="entry name" value="NAD(P)-binding Rossmann-like Domain"/>
    <property type="match status" value="1"/>
</dbReference>
<dbReference type="InterPro" id="IPR036291">
    <property type="entry name" value="NAD(P)-bd_dom_sf"/>
</dbReference>
<sequence>MNIGIAGYGKMGKDIFSLFLDNLDNAVFTVLVRSGAEEYTASVLKTLDKQLRRKKLTQDEYKSKKAAFRFTCDPADFKDCDAVIETISEKLESKNSLFRNIADIVSDNCLLMTNTSSLNIENVFTGVSGTQRCMGMHFFYPVKLAEFVELNLMDNTSEEALQLAENLVHDCGRRSIRFRGNYHLYLNQILSAMVSHGIYLCDFLNTSIPDLSASLEKMYSVAGVFDILDSVGLGLMAENQTNFRLERNKQLLEYGCDQMKYWLSQGCADSPRSFIDFIKCQEQESDNVENCDDAPIYMAAFILAETSFALEESCINPDILLEGVRCTLGTVDTLPEMYRKYGAEKLMSALDELYEKSGFSSYRYDPDLFDKYYT</sequence>
<protein>
    <submittedName>
        <fullName evidence="3">3-hydroxyacyl-CoA dehydrogenase NAD-binding protein</fullName>
    </submittedName>
</protein>
<dbReference type="EMBL" id="CP002403">
    <property type="protein sequence ID" value="ADU22426.1"/>
    <property type="molecule type" value="Genomic_DNA"/>
</dbReference>
<accession>E6UAK4</accession>
<dbReference type="GO" id="GO:0006631">
    <property type="term" value="P:fatty acid metabolic process"/>
    <property type="evidence" value="ECO:0007669"/>
    <property type="project" value="InterPro"/>
</dbReference>
<feature type="domain" description="3-hydroxyacyl-CoA dehydrogenase NAD binding" evidence="2">
    <location>
        <begin position="3"/>
        <end position="178"/>
    </location>
</feature>
<dbReference type="SUPFAM" id="SSF51735">
    <property type="entry name" value="NAD(P)-binding Rossmann-fold domains"/>
    <property type="match status" value="1"/>
</dbReference>
<dbReference type="STRING" id="697329.Rumal_1932"/>
<organism evidence="3 4">
    <name type="scientific">Ruminococcus albus (strain ATCC 27210 / DSM 20455 / JCM 14654 / NCDO 2250 / 7)</name>
    <dbReference type="NCBI Taxonomy" id="697329"/>
    <lineage>
        <taxon>Bacteria</taxon>
        <taxon>Bacillati</taxon>
        <taxon>Bacillota</taxon>
        <taxon>Clostridia</taxon>
        <taxon>Eubacteriales</taxon>
        <taxon>Oscillospiraceae</taxon>
        <taxon>Ruminococcus</taxon>
    </lineage>
</organism>
<evidence type="ECO:0000313" key="4">
    <source>
        <dbReference type="Proteomes" id="UP000006919"/>
    </source>
</evidence>
<proteinExistence type="inferred from homology"/>
<dbReference type="eggNOG" id="COG1250">
    <property type="taxonomic scope" value="Bacteria"/>
</dbReference>
<gene>
    <name evidence="3" type="ordered locus">Rumal_1932</name>
</gene>
<evidence type="ECO:0000256" key="1">
    <source>
        <dbReference type="ARBA" id="ARBA00009463"/>
    </source>
</evidence>